<gene>
    <name evidence="17" type="ORF">IRJ16_06065</name>
</gene>
<dbReference type="GO" id="GO:0015344">
    <property type="term" value="F:siderophore uptake transmembrane transporter activity"/>
    <property type="evidence" value="ECO:0007669"/>
    <property type="project" value="TreeGrafter"/>
</dbReference>
<organism evidence="17 18">
    <name type="scientific">Mucilaginibacter myungsuensis</name>
    <dbReference type="NCBI Taxonomy" id="649104"/>
    <lineage>
        <taxon>Bacteria</taxon>
        <taxon>Pseudomonadati</taxon>
        <taxon>Bacteroidota</taxon>
        <taxon>Sphingobacteriia</taxon>
        <taxon>Sphingobacteriales</taxon>
        <taxon>Sphingobacteriaceae</taxon>
        <taxon>Mucilaginibacter</taxon>
    </lineage>
</organism>
<dbReference type="AlphaFoldDB" id="A0A929KVD5"/>
<dbReference type="PANTHER" id="PTHR32552:SF68">
    <property type="entry name" value="FERRICHROME OUTER MEMBRANE TRANSPORTER_PHAGE RECEPTOR"/>
    <property type="match status" value="1"/>
</dbReference>
<dbReference type="Pfam" id="PF13715">
    <property type="entry name" value="CarbopepD_reg_2"/>
    <property type="match status" value="1"/>
</dbReference>
<dbReference type="InterPro" id="IPR013784">
    <property type="entry name" value="Carb-bd-like_fold"/>
</dbReference>
<dbReference type="InterPro" id="IPR039426">
    <property type="entry name" value="TonB-dep_rcpt-like"/>
</dbReference>
<dbReference type="SUPFAM" id="SSF49452">
    <property type="entry name" value="Starch-binding domain-like"/>
    <property type="match status" value="1"/>
</dbReference>
<dbReference type="Pfam" id="PF07715">
    <property type="entry name" value="Plug"/>
    <property type="match status" value="1"/>
</dbReference>
<proteinExistence type="inferred from homology"/>
<comment type="similarity">
    <text evidence="12 13">Belongs to the TonB-dependent receptor family.</text>
</comment>
<evidence type="ECO:0000313" key="17">
    <source>
        <dbReference type="EMBL" id="MBE9661442.1"/>
    </source>
</evidence>
<evidence type="ECO:0000256" key="9">
    <source>
        <dbReference type="ARBA" id="ARBA00023077"/>
    </source>
</evidence>
<evidence type="ECO:0000256" key="13">
    <source>
        <dbReference type="RuleBase" id="RU003357"/>
    </source>
</evidence>
<dbReference type="Proteomes" id="UP000622475">
    <property type="component" value="Unassembled WGS sequence"/>
</dbReference>
<evidence type="ECO:0000256" key="14">
    <source>
        <dbReference type="SAM" id="SignalP"/>
    </source>
</evidence>
<dbReference type="Gene3D" id="2.40.170.20">
    <property type="entry name" value="TonB-dependent receptor, beta-barrel domain"/>
    <property type="match status" value="1"/>
</dbReference>
<dbReference type="CDD" id="cd01347">
    <property type="entry name" value="ligand_gated_channel"/>
    <property type="match status" value="1"/>
</dbReference>
<keyword evidence="7" id="KW-0408">Iron</keyword>
<dbReference type="GO" id="GO:0009279">
    <property type="term" value="C:cell outer membrane"/>
    <property type="evidence" value="ECO:0007669"/>
    <property type="project" value="UniProtKB-SubCell"/>
</dbReference>
<feature type="signal peptide" evidence="14">
    <location>
        <begin position="1"/>
        <end position="29"/>
    </location>
</feature>
<protein>
    <submittedName>
        <fullName evidence="17">TonB-dependent receptor</fullName>
    </submittedName>
</protein>
<comment type="subcellular location">
    <subcellularLocation>
        <location evidence="1 12">Cell outer membrane</location>
        <topology evidence="1 12">Multi-pass membrane protein</topology>
    </subcellularLocation>
</comment>
<evidence type="ECO:0000256" key="5">
    <source>
        <dbReference type="ARBA" id="ARBA00022692"/>
    </source>
</evidence>
<evidence type="ECO:0000256" key="6">
    <source>
        <dbReference type="ARBA" id="ARBA00022729"/>
    </source>
</evidence>
<evidence type="ECO:0000256" key="4">
    <source>
        <dbReference type="ARBA" id="ARBA00022496"/>
    </source>
</evidence>
<dbReference type="InterPro" id="IPR000531">
    <property type="entry name" value="Beta-barrel_TonB"/>
</dbReference>
<evidence type="ECO:0000256" key="3">
    <source>
        <dbReference type="ARBA" id="ARBA00022452"/>
    </source>
</evidence>
<name>A0A929KVD5_9SPHI</name>
<keyword evidence="10 12" id="KW-0472">Membrane</keyword>
<dbReference type="Gene3D" id="2.170.130.10">
    <property type="entry name" value="TonB-dependent receptor, plug domain"/>
    <property type="match status" value="1"/>
</dbReference>
<dbReference type="InterPro" id="IPR036942">
    <property type="entry name" value="Beta-barrel_TonB_sf"/>
</dbReference>
<keyword evidence="4" id="KW-0410">Iron transport</keyword>
<sequence length="850" mass="92215">MKNTQLKFIKTIAAVLTLLAILAPGNILAQNSRGTITGKVVAANNEEADGVSIGLEGTTYGTITNKAGEFSFRAPAGSYSIVISYVGVSPVRVPVTVTAGRTTAVPQIAIQAKLSQLSDVNIIASRNNRFTARVSVDAAKIPLKPLENAQVYTTVTGELLREQQVFSNDDALRNAPGIQKMWDATGRAGDGGAYFTMRGFVVQTNLRNGVAGLVTAASDAVNTEKLEVIKGPSATLFGSTLTSFGGLINRVTKKPYESFGLEVGQTVGSYNLNRTSIDLNTPVTKDKNVLFRLNAAMNNTGTFQNYGKANAWTFAPTLTIKANDRLTITAEAELYYNKTSSLTPFFFFYNQPNALGAYKPSDLRFDYNQAYVNDDVTQSSRSTNYMAQANFKLSDKFTSQTLVTSTNSFSNGNGPYFYLMNDATAIDVTTPKDSTGAPIGPSPLADLPGDNNYIMRNNQATFNSRLRGIEIQENINGDFKIGNVRNRFVFGLDYLFQNSRQIYYGGPADFAPISSSTFNYGSYNKALVDAANGNFVPNDFNSFPYIYKKNTYSAYLSDVVNLTDQLLVSAGVRIDHFRTNGTFNVSGLRVEGDGGKAFNQTGFSPKFGLIYQPIKDELSLFANYQNGFNNPGIFTNSRGEATIAKLQNANQLEAGVKVALFNGKLNGTVSYYNIKVTNTLIGTTAEPGAVIPAGATPQIQDGAQRNKGFEADFIANPFTGFNVVAGFAYNESVLIEGPADSKGLRPNTAGSPYLANFYLSYRLPATAVKGLGVGFGGNYASNNKILNTYSGGTFELPEYMVFNANAFYDKAKYRVGLAVNNLLDKQYYTGYTTINPQRLRQFVLSASYKF</sequence>
<comment type="caution">
    <text evidence="17">The sequence shown here is derived from an EMBL/GenBank/DDBJ whole genome shotgun (WGS) entry which is preliminary data.</text>
</comment>
<evidence type="ECO:0000256" key="1">
    <source>
        <dbReference type="ARBA" id="ARBA00004571"/>
    </source>
</evidence>
<evidence type="ECO:0000259" key="15">
    <source>
        <dbReference type="Pfam" id="PF00593"/>
    </source>
</evidence>
<evidence type="ECO:0000256" key="12">
    <source>
        <dbReference type="PROSITE-ProRule" id="PRU01360"/>
    </source>
</evidence>
<dbReference type="PANTHER" id="PTHR32552">
    <property type="entry name" value="FERRICHROME IRON RECEPTOR-RELATED"/>
    <property type="match status" value="1"/>
</dbReference>
<keyword evidence="5 12" id="KW-0812">Transmembrane</keyword>
<keyword evidence="17" id="KW-0675">Receptor</keyword>
<dbReference type="GO" id="GO:0030246">
    <property type="term" value="F:carbohydrate binding"/>
    <property type="evidence" value="ECO:0007669"/>
    <property type="project" value="InterPro"/>
</dbReference>
<feature type="domain" description="TonB-dependent receptor-like beta-barrel" evidence="15">
    <location>
        <begin position="339"/>
        <end position="822"/>
    </location>
</feature>
<keyword evidence="6 14" id="KW-0732">Signal</keyword>
<keyword evidence="8" id="KW-0406">Ion transport</keyword>
<evidence type="ECO:0000256" key="7">
    <source>
        <dbReference type="ARBA" id="ARBA00023004"/>
    </source>
</evidence>
<accession>A0A929KVD5</accession>
<dbReference type="PROSITE" id="PS52016">
    <property type="entry name" value="TONB_DEPENDENT_REC_3"/>
    <property type="match status" value="1"/>
</dbReference>
<dbReference type="EMBL" id="JADFFL010000002">
    <property type="protein sequence ID" value="MBE9661442.1"/>
    <property type="molecule type" value="Genomic_DNA"/>
</dbReference>
<keyword evidence="18" id="KW-1185">Reference proteome</keyword>
<evidence type="ECO:0000313" key="18">
    <source>
        <dbReference type="Proteomes" id="UP000622475"/>
    </source>
</evidence>
<keyword evidence="2 12" id="KW-0813">Transport</keyword>
<dbReference type="Pfam" id="PF00593">
    <property type="entry name" value="TonB_dep_Rec_b-barrel"/>
    <property type="match status" value="1"/>
</dbReference>
<keyword evidence="11 12" id="KW-0998">Cell outer membrane</keyword>
<keyword evidence="9 13" id="KW-0798">TonB box</keyword>
<evidence type="ECO:0000256" key="11">
    <source>
        <dbReference type="ARBA" id="ARBA00023237"/>
    </source>
</evidence>
<dbReference type="InterPro" id="IPR037066">
    <property type="entry name" value="Plug_dom_sf"/>
</dbReference>
<evidence type="ECO:0000256" key="10">
    <source>
        <dbReference type="ARBA" id="ARBA00023136"/>
    </source>
</evidence>
<dbReference type="RefSeq" id="WP_194110630.1">
    <property type="nucleotide sequence ID" value="NZ_JADFFL010000002.1"/>
</dbReference>
<evidence type="ECO:0000256" key="2">
    <source>
        <dbReference type="ARBA" id="ARBA00022448"/>
    </source>
</evidence>
<feature type="domain" description="TonB-dependent receptor plug" evidence="16">
    <location>
        <begin position="147"/>
        <end position="240"/>
    </location>
</feature>
<reference evidence="17" key="1">
    <citation type="submission" date="2020-10" db="EMBL/GenBank/DDBJ databases">
        <title>Mucilaginibacter mali sp. nov., isolated from rhizosphere soil of apple orchard.</title>
        <authorList>
            <person name="Lee J.-S."/>
            <person name="Kim H.S."/>
            <person name="Kim J.-S."/>
        </authorList>
    </citation>
    <scope>NUCLEOTIDE SEQUENCE</scope>
    <source>
        <strain evidence="17">KCTC 22746</strain>
    </source>
</reference>
<evidence type="ECO:0000259" key="16">
    <source>
        <dbReference type="Pfam" id="PF07715"/>
    </source>
</evidence>
<dbReference type="SUPFAM" id="SSF56935">
    <property type="entry name" value="Porins"/>
    <property type="match status" value="1"/>
</dbReference>
<feature type="chain" id="PRO_5036981012" evidence="14">
    <location>
        <begin position="30"/>
        <end position="850"/>
    </location>
</feature>
<evidence type="ECO:0000256" key="8">
    <source>
        <dbReference type="ARBA" id="ARBA00023065"/>
    </source>
</evidence>
<keyword evidence="3 12" id="KW-1134">Transmembrane beta strand</keyword>
<dbReference type="Gene3D" id="2.60.40.1120">
    <property type="entry name" value="Carboxypeptidase-like, regulatory domain"/>
    <property type="match status" value="1"/>
</dbReference>
<dbReference type="InterPro" id="IPR012910">
    <property type="entry name" value="Plug_dom"/>
</dbReference>